<evidence type="ECO:0000256" key="2">
    <source>
        <dbReference type="SAM" id="Phobius"/>
    </source>
</evidence>
<dbReference type="RefSeq" id="WP_163965023.1">
    <property type="nucleotide sequence ID" value="NZ_JAAGNX010000002.1"/>
</dbReference>
<name>A0A6B2M3M7_9BACT</name>
<keyword evidence="2" id="KW-0472">Membrane</keyword>
<proteinExistence type="predicted"/>
<dbReference type="EMBL" id="JAAGNX010000002">
    <property type="protein sequence ID" value="NDV62687.1"/>
    <property type="molecule type" value="Genomic_DNA"/>
</dbReference>
<organism evidence="3 4">
    <name type="scientific">Oceanipulchritudo coccoides</name>
    <dbReference type="NCBI Taxonomy" id="2706888"/>
    <lineage>
        <taxon>Bacteria</taxon>
        <taxon>Pseudomonadati</taxon>
        <taxon>Verrucomicrobiota</taxon>
        <taxon>Opitutia</taxon>
        <taxon>Puniceicoccales</taxon>
        <taxon>Oceanipulchritudinaceae</taxon>
        <taxon>Oceanipulchritudo</taxon>
    </lineage>
</organism>
<feature type="transmembrane region" description="Helical" evidence="2">
    <location>
        <begin position="92"/>
        <end position="112"/>
    </location>
</feature>
<keyword evidence="2" id="KW-1133">Transmembrane helix</keyword>
<protein>
    <submittedName>
        <fullName evidence="3">Anti-sigma factor</fullName>
    </submittedName>
</protein>
<keyword evidence="2" id="KW-0812">Transmembrane</keyword>
<sequence length="412" mass="44985">MINQQTEERASLYVLDLLEGEDRVLFEKELKESAELQQLVNELSAALYDPLMKVRTPVRPDLLEKVVRKISVKDDTVVSSTKSDPAPVPWTYIWAVAALILLGMNLLLLFLVRDQAAIRPDDLVAGGERDYTDPAGEISGELGLSEEERTILEARIARLEQDLASSEENADLYLSELEKAGERESEVSRYNAEWQQEYARLAARILPFFEPNDGLGRFTVIEMVDSEAFANDLPRRGFADLAGRFLTGEGNIAGVGTEEFVGPVVEGAGILSATADPTQPGLTPIARGTPTVMADSPALPDTAMGPEAPQAAVLNEEPTGFTVWRDDEQKGFLDLYNLPELDEGQEAYLWVRSSELDPYVPVGVVPQLDNGTGSIFYSVDEPNFTPTEILITSEEAGAAGSEPGNTVILRGP</sequence>
<evidence type="ECO:0000313" key="3">
    <source>
        <dbReference type="EMBL" id="NDV62687.1"/>
    </source>
</evidence>
<evidence type="ECO:0000313" key="4">
    <source>
        <dbReference type="Proteomes" id="UP000478417"/>
    </source>
</evidence>
<dbReference type="Proteomes" id="UP000478417">
    <property type="component" value="Unassembled WGS sequence"/>
</dbReference>
<evidence type="ECO:0000256" key="1">
    <source>
        <dbReference type="SAM" id="Coils"/>
    </source>
</evidence>
<keyword evidence="1" id="KW-0175">Coiled coil</keyword>
<comment type="caution">
    <text evidence="3">The sequence shown here is derived from an EMBL/GenBank/DDBJ whole genome shotgun (WGS) entry which is preliminary data.</text>
</comment>
<feature type="coiled-coil region" evidence="1">
    <location>
        <begin position="142"/>
        <end position="183"/>
    </location>
</feature>
<accession>A0A6B2M3M7</accession>
<keyword evidence="4" id="KW-1185">Reference proteome</keyword>
<gene>
    <name evidence="3" type="ORF">G0Q06_09515</name>
</gene>
<reference evidence="3 4" key="1">
    <citation type="submission" date="2020-02" db="EMBL/GenBank/DDBJ databases">
        <title>Albibacoteraceae fam. nov., the first described family within the subdivision 4 Verrucomicrobia.</title>
        <authorList>
            <person name="Xi F."/>
        </authorList>
    </citation>
    <scope>NUCLEOTIDE SEQUENCE [LARGE SCALE GENOMIC DNA]</scope>
    <source>
        <strain evidence="3 4">CK1056</strain>
    </source>
</reference>
<dbReference type="AlphaFoldDB" id="A0A6B2M3M7"/>